<evidence type="ECO:0000256" key="3">
    <source>
        <dbReference type="SAM" id="SignalP"/>
    </source>
</evidence>
<feature type="compositionally biased region" description="Gly residues" evidence="1">
    <location>
        <begin position="235"/>
        <end position="252"/>
    </location>
</feature>
<keyword evidence="2" id="KW-0472">Membrane</keyword>
<sequence length="408" mass="40693">MISARVIVALAGLASAFQGASFFEAAPANSLPGLSRDSSFEGLSARAEQCLAGQVACGTGFCMAEGGTCCDGIQGTYCNPGLYCSAQGCCPHGKVCEGSPPGGCAAGKRQCGIVCIPDTSACCSSDKGCDSPMMCGTDGMCVGPSTPSREITTPGPASTSPGSAASATRSPRQTDSSPASTSPGVAASATRSPTRTYSSPASASLGVAASATRSLTRTDSSPAKATGDAGRGGDDGNGNGDINGNTNRGGNGSTQDEKKTPVGVIVGSVVGGLAGLALVGLGITLLLRHNRKQEDAVQTQTFQQRPPPPMQQRPQPSPYRPGASSPAQGTGFPPPQPSPAPPPQRVYTAYSPSMAAAMASSPTATYSTGPRTVAPSPSPIPAPPPPAPRHLGAAKPNDDHRGQIHELA</sequence>
<feature type="compositionally biased region" description="Basic and acidic residues" evidence="1">
    <location>
        <begin position="396"/>
        <end position="408"/>
    </location>
</feature>
<comment type="caution">
    <text evidence="4">The sequence shown here is derived from an EMBL/GenBank/DDBJ whole genome shotgun (WGS) entry which is preliminary data.</text>
</comment>
<reference evidence="5" key="1">
    <citation type="submission" date="2024-06" db="EMBL/GenBank/DDBJ databases">
        <title>Draft Genome Sequences of Epichloe bromicola Strains Isolated from Elymus ciliaris.</title>
        <authorList>
            <consortium name="Epichloe bromicola genome sequencing consortium"/>
            <person name="Miura A."/>
            <person name="Imano S."/>
            <person name="Ashida A."/>
            <person name="Sato I."/>
            <person name="Chiba S."/>
            <person name="Tanaka A."/>
            <person name="Camagna M."/>
            <person name="Takemoto D."/>
        </authorList>
    </citation>
    <scope>NUCLEOTIDE SEQUENCE [LARGE SCALE GENOMIC DNA]</scope>
    <source>
        <strain evidence="5">DP</strain>
    </source>
</reference>
<evidence type="ECO:0000313" key="4">
    <source>
        <dbReference type="EMBL" id="GAB0135018.1"/>
    </source>
</evidence>
<keyword evidence="2" id="KW-0812">Transmembrane</keyword>
<dbReference type="Proteomes" id="UP001562357">
    <property type="component" value="Unassembled WGS sequence"/>
</dbReference>
<feature type="chain" id="PRO_5045670865" evidence="3">
    <location>
        <begin position="17"/>
        <end position="408"/>
    </location>
</feature>
<feature type="compositionally biased region" description="Low complexity" evidence="1">
    <location>
        <begin position="348"/>
        <end position="368"/>
    </location>
</feature>
<keyword evidence="2" id="KW-1133">Transmembrane helix</keyword>
<gene>
    <name evidence="4" type="primary">g3370</name>
    <name evidence="4" type="ORF">EsDP_00003370</name>
</gene>
<feature type="region of interest" description="Disordered" evidence="1">
    <location>
        <begin position="146"/>
        <end position="259"/>
    </location>
</feature>
<keyword evidence="3" id="KW-0732">Signal</keyword>
<feature type="compositionally biased region" description="Polar residues" evidence="1">
    <location>
        <begin position="211"/>
        <end position="223"/>
    </location>
</feature>
<keyword evidence="5" id="KW-1185">Reference proteome</keyword>
<evidence type="ECO:0000313" key="5">
    <source>
        <dbReference type="Proteomes" id="UP001562357"/>
    </source>
</evidence>
<feature type="compositionally biased region" description="Pro residues" evidence="1">
    <location>
        <begin position="332"/>
        <end position="344"/>
    </location>
</feature>
<feature type="region of interest" description="Disordered" evidence="1">
    <location>
        <begin position="295"/>
        <end position="408"/>
    </location>
</feature>
<dbReference type="EMBL" id="BAAFGZ010000106">
    <property type="protein sequence ID" value="GAB0135018.1"/>
    <property type="molecule type" value="Genomic_DNA"/>
</dbReference>
<protein>
    <submittedName>
        <fullName evidence="4">Uncharacterized protein</fullName>
    </submittedName>
</protein>
<accession>A0ABQ0CNJ0</accession>
<feature type="compositionally biased region" description="Low complexity" evidence="1">
    <location>
        <begin position="152"/>
        <end position="171"/>
    </location>
</feature>
<feature type="transmembrane region" description="Helical" evidence="2">
    <location>
        <begin position="262"/>
        <end position="287"/>
    </location>
</feature>
<feature type="signal peptide" evidence="3">
    <location>
        <begin position="1"/>
        <end position="16"/>
    </location>
</feature>
<feature type="compositionally biased region" description="Pro residues" evidence="1">
    <location>
        <begin position="305"/>
        <end position="319"/>
    </location>
</feature>
<name>A0ABQ0CNJ0_9HYPO</name>
<evidence type="ECO:0000256" key="1">
    <source>
        <dbReference type="SAM" id="MobiDB-lite"/>
    </source>
</evidence>
<feature type="compositionally biased region" description="Polar residues" evidence="1">
    <location>
        <begin position="173"/>
        <end position="202"/>
    </location>
</feature>
<evidence type="ECO:0000256" key="2">
    <source>
        <dbReference type="SAM" id="Phobius"/>
    </source>
</evidence>
<organism evidence="4 5">
    <name type="scientific">Epichloe bromicola</name>
    <dbReference type="NCBI Taxonomy" id="79588"/>
    <lineage>
        <taxon>Eukaryota</taxon>
        <taxon>Fungi</taxon>
        <taxon>Dikarya</taxon>
        <taxon>Ascomycota</taxon>
        <taxon>Pezizomycotina</taxon>
        <taxon>Sordariomycetes</taxon>
        <taxon>Hypocreomycetidae</taxon>
        <taxon>Hypocreales</taxon>
        <taxon>Clavicipitaceae</taxon>
        <taxon>Epichloe</taxon>
    </lineage>
</organism>
<proteinExistence type="predicted"/>
<feature type="compositionally biased region" description="Pro residues" evidence="1">
    <location>
        <begin position="376"/>
        <end position="388"/>
    </location>
</feature>